<dbReference type="RefSeq" id="WP_136548383.1">
    <property type="nucleotide sequence ID" value="NZ_CP031093.1"/>
</dbReference>
<reference evidence="1 2" key="1">
    <citation type="submission" date="2018-07" db="EMBL/GenBank/DDBJ databases">
        <title>Marsedoiliclastica nanhaica gen. nov. sp. nov., a novel marine hydrocarbonoclastic bacterium isolated from an in-situ enriched hydrocarbon-degrading consortium in deep-sea sediment.</title>
        <authorList>
            <person name="Dong C."/>
            <person name="Ma T."/>
            <person name="Liu R."/>
            <person name="Shao Z."/>
        </authorList>
    </citation>
    <scope>NUCLEOTIDE SEQUENCE [LARGE SCALE GENOMIC DNA]</scope>
    <source>
        <strain evidence="2">soil36-7</strain>
    </source>
</reference>
<keyword evidence="2" id="KW-1185">Reference proteome</keyword>
<dbReference type="Pfam" id="PF11197">
    <property type="entry name" value="DUF2835"/>
    <property type="match status" value="1"/>
</dbReference>
<dbReference type="OrthoDB" id="5600793at2"/>
<proteinExistence type="predicted"/>
<dbReference type="Proteomes" id="UP000298049">
    <property type="component" value="Chromosome"/>
</dbReference>
<gene>
    <name evidence="1" type="ORF">soil367_07445</name>
</gene>
<dbReference type="EMBL" id="CP031093">
    <property type="protein sequence ID" value="QCF27869.1"/>
    <property type="molecule type" value="Genomic_DNA"/>
</dbReference>
<dbReference type="AlphaFoldDB" id="A0A4P7XKV3"/>
<dbReference type="InterPro" id="IPR021363">
    <property type="entry name" value="DUF2835"/>
</dbReference>
<dbReference type="KEGG" id="hmi:soil367_07445"/>
<accession>A0A4P7XKV3</accession>
<name>A0A4P7XKV3_9ALTE</name>
<sequence>MAHLQEPPDTLAQSIIVDLRISADEWLRLYRGEALDVVARARDGRSVRFPARILRPFVRHDGISGAFLIEFGQDGKFQSVERMG</sequence>
<organism evidence="1 2">
    <name type="scientific">Hydrocarboniclastica marina</name>
    <dbReference type="NCBI Taxonomy" id="2259620"/>
    <lineage>
        <taxon>Bacteria</taxon>
        <taxon>Pseudomonadati</taxon>
        <taxon>Pseudomonadota</taxon>
        <taxon>Gammaproteobacteria</taxon>
        <taxon>Alteromonadales</taxon>
        <taxon>Alteromonadaceae</taxon>
        <taxon>Hydrocarboniclastica</taxon>
    </lineage>
</organism>
<evidence type="ECO:0000313" key="2">
    <source>
        <dbReference type="Proteomes" id="UP000298049"/>
    </source>
</evidence>
<protein>
    <submittedName>
        <fullName evidence="1">DUF2835 family protein</fullName>
    </submittedName>
</protein>
<evidence type="ECO:0000313" key="1">
    <source>
        <dbReference type="EMBL" id="QCF27869.1"/>
    </source>
</evidence>